<keyword evidence="1 4" id="KW-0489">Methyltransferase</keyword>
<dbReference type="PROSITE" id="PS50926">
    <property type="entry name" value="TRAM"/>
    <property type="match status" value="1"/>
</dbReference>
<dbReference type="InterPro" id="IPR010280">
    <property type="entry name" value="U5_MeTrfase_fam"/>
</dbReference>
<dbReference type="SUPFAM" id="SSF53335">
    <property type="entry name" value="S-adenosyl-L-methionine-dependent methyltransferases"/>
    <property type="match status" value="1"/>
</dbReference>
<reference evidence="7 8" key="1">
    <citation type="submission" date="2020-08" db="EMBL/GenBank/DDBJ databases">
        <title>Genome public.</title>
        <authorList>
            <person name="Liu C."/>
            <person name="Sun Q."/>
        </authorList>
    </citation>
    <scope>NUCLEOTIDE SEQUENCE [LARGE SCALE GENOMIC DNA]</scope>
    <source>
        <strain evidence="7 8">NSJ-43</strain>
    </source>
</reference>
<keyword evidence="2 4" id="KW-0808">Transferase</keyword>
<dbReference type="InterPro" id="IPR029063">
    <property type="entry name" value="SAM-dependent_MTases_sf"/>
</dbReference>
<comment type="similarity">
    <text evidence="4">Belongs to the class I-like SAM-binding methyltransferase superfamily. RNA M5U methyltransferase family.</text>
</comment>
<dbReference type="Proteomes" id="UP000628463">
    <property type="component" value="Unassembled WGS sequence"/>
</dbReference>
<dbReference type="EC" id="2.1.1.190" evidence="7"/>
<dbReference type="NCBIfam" id="TIGR00479">
    <property type="entry name" value="rumA"/>
    <property type="match status" value="1"/>
</dbReference>
<feature type="domain" description="TRAM" evidence="6">
    <location>
        <begin position="1"/>
        <end position="59"/>
    </location>
</feature>
<evidence type="ECO:0000313" key="8">
    <source>
        <dbReference type="Proteomes" id="UP000628463"/>
    </source>
</evidence>
<dbReference type="GO" id="GO:0008168">
    <property type="term" value="F:methyltransferase activity"/>
    <property type="evidence" value="ECO:0007669"/>
    <property type="project" value="UniProtKB-KW"/>
</dbReference>
<feature type="binding site" evidence="4">
    <location>
        <position position="312"/>
    </location>
    <ligand>
        <name>S-adenosyl-L-methionine</name>
        <dbReference type="ChEBI" id="CHEBI:59789"/>
    </ligand>
</feature>
<name>A0ABR7FX15_9FIRM</name>
<keyword evidence="8" id="KW-1185">Reference proteome</keyword>
<proteinExistence type="inferred from homology"/>
<dbReference type="GO" id="GO:0032259">
    <property type="term" value="P:methylation"/>
    <property type="evidence" value="ECO:0007669"/>
    <property type="project" value="UniProtKB-KW"/>
</dbReference>
<dbReference type="Gene3D" id="3.40.50.150">
    <property type="entry name" value="Vaccinia Virus protein VP39"/>
    <property type="match status" value="1"/>
</dbReference>
<feature type="active site" evidence="5">
    <location>
        <position position="436"/>
    </location>
</feature>
<dbReference type="Pfam" id="PF05958">
    <property type="entry name" value="tRNA_U5-meth_tr"/>
    <property type="match status" value="1"/>
</dbReference>
<feature type="binding site" evidence="4">
    <location>
        <position position="409"/>
    </location>
    <ligand>
        <name>S-adenosyl-L-methionine</name>
        <dbReference type="ChEBI" id="CHEBI:59789"/>
    </ligand>
</feature>
<organism evidence="7 8">
    <name type="scientific">Lachnospira hominis</name>
    <name type="common">ex Liu et al. 2021</name>
    <dbReference type="NCBI Taxonomy" id="2763051"/>
    <lineage>
        <taxon>Bacteria</taxon>
        <taxon>Bacillati</taxon>
        <taxon>Bacillota</taxon>
        <taxon>Clostridia</taxon>
        <taxon>Lachnospirales</taxon>
        <taxon>Lachnospiraceae</taxon>
        <taxon>Lachnospira</taxon>
    </lineage>
</organism>
<accession>A0ABR7FX15</accession>
<evidence type="ECO:0000256" key="1">
    <source>
        <dbReference type="ARBA" id="ARBA00022603"/>
    </source>
</evidence>
<dbReference type="InterPro" id="IPR002792">
    <property type="entry name" value="TRAM_dom"/>
</dbReference>
<dbReference type="SUPFAM" id="SSF50249">
    <property type="entry name" value="Nucleic acid-binding proteins"/>
    <property type="match status" value="1"/>
</dbReference>
<dbReference type="InterPro" id="IPR030390">
    <property type="entry name" value="MeTrfase_TrmA_AS"/>
</dbReference>
<sequence>MLKKDDQVTIEIEDIGTDGAGIGKADGYTLFVKDAVIGDIIKAKVIKAKKTYGYARLMEIITPSKDRVEPVCPVARQCGGCQIQQMSYSAQLKYKQKLVRDNLARIGGITDCEVLPVIGMENPFNYRNKAQYPVGRNKDGKVVIGFYAGRTHSIVDYTQCAIGAPENAQILEKIRTFINENNISVYDEQSHKGLIRHILIRTGKHTGQIMVCLIINGKTLPHADKLADCLKDISGMSSIMININKERTNVILGSECSVIWGNSYIEDSICGIMFRISPLSFFQVNPVQTEKLYCKALEYAELTGNETVWDLYCGIGTISLLMATKARKVYGVEIVPQAIEDAKNNALRNSLNNAEFFVGKAEEVVPRIYDEDMKKAENEPVDSKESSGLSDSASFESVMRINPDVVVVDPPRKGCDETLLDTIVKMNPKRIVYVSCDSATLARDLKYLAANGYEIDRVQPVDQFAHTVHIETVILLSRTAPDAVIKVNLDMSELDVTSAESKATYKEIQEYVQNKYGLHVTNLYIAQVKQEFGIIERKNYNVGAGKSRVPQVTPEKREAIIDALKYFQMIV</sequence>
<dbReference type="RefSeq" id="WP_186836002.1">
    <property type="nucleotide sequence ID" value="NZ_JACOPD010000001.1"/>
</dbReference>
<keyword evidence="3 4" id="KW-0949">S-adenosyl-L-methionine</keyword>
<dbReference type="PROSITE" id="PS51687">
    <property type="entry name" value="SAM_MT_RNA_M5U"/>
    <property type="match status" value="1"/>
</dbReference>
<dbReference type="EMBL" id="JACOPD010000001">
    <property type="protein sequence ID" value="MBC5679753.1"/>
    <property type="molecule type" value="Genomic_DNA"/>
</dbReference>
<dbReference type="InterPro" id="IPR012340">
    <property type="entry name" value="NA-bd_OB-fold"/>
</dbReference>
<gene>
    <name evidence="7" type="primary">rlmD</name>
    <name evidence="7" type="ORF">H8S01_02080</name>
</gene>
<dbReference type="Gene3D" id="2.40.50.1070">
    <property type="match status" value="1"/>
</dbReference>
<dbReference type="Pfam" id="PF01938">
    <property type="entry name" value="TRAM"/>
    <property type="match status" value="1"/>
</dbReference>
<protein>
    <submittedName>
        <fullName evidence="7">23S rRNA (Uracil(1939)-C(5))-methyltransferase RlmD</fullName>
        <ecNumber evidence="7">2.1.1.190</ecNumber>
    </submittedName>
</protein>
<comment type="caution">
    <text evidence="7">The sequence shown here is derived from an EMBL/GenBank/DDBJ whole genome shotgun (WGS) entry which is preliminary data.</text>
</comment>
<evidence type="ECO:0000259" key="6">
    <source>
        <dbReference type="PROSITE" id="PS50926"/>
    </source>
</evidence>
<feature type="active site" description="Nucleophile" evidence="4">
    <location>
        <position position="436"/>
    </location>
</feature>
<dbReference type="PANTHER" id="PTHR11061">
    <property type="entry name" value="RNA M5U METHYLTRANSFERASE"/>
    <property type="match status" value="1"/>
</dbReference>
<feature type="binding site" evidence="4">
    <location>
        <position position="333"/>
    </location>
    <ligand>
        <name>S-adenosyl-L-methionine</name>
        <dbReference type="ChEBI" id="CHEBI:59789"/>
    </ligand>
</feature>
<evidence type="ECO:0000256" key="2">
    <source>
        <dbReference type="ARBA" id="ARBA00022679"/>
    </source>
</evidence>
<dbReference type="Gene3D" id="2.40.50.140">
    <property type="entry name" value="Nucleic acid-binding proteins"/>
    <property type="match status" value="1"/>
</dbReference>
<dbReference type="PANTHER" id="PTHR11061:SF30">
    <property type="entry name" value="TRNA (URACIL(54)-C(5))-METHYLTRANSFERASE"/>
    <property type="match status" value="1"/>
</dbReference>
<evidence type="ECO:0000256" key="5">
    <source>
        <dbReference type="PROSITE-ProRule" id="PRU10015"/>
    </source>
</evidence>
<dbReference type="PROSITE" id="PS01230">
    <property type="entry name" value="TRMA_1"/>
    <property type="match status" value="1"/>
</dbReference>
<dbReference type="CDD" id="cd02440">
    <property type="entry name" value="AdoMet_MTases"/>
    <property type="match status" value="1"/>
</dbReference>
<feature type="binding site" evidence="4">
    <location>
        <position position="283"/>
    </location>
    <ligand>
        <name>S-adenosyl-L-methionine</name>
        <dbReference type="ChEBI" id="CHEBI:59789"/>
    </ligand>
</feature>
<evidence type="ECO:0000256" key="4">
    <source>
        <dbReference type="PROSITE-ProRule" id="PRU01024"/>
    </source>
</evidence>
<evidence type="ECO:0000256" key="3">
    <source>
        <dbReference type="ARBA" id="ARBA00022691"/>
    </source>
</evidence>
<evidence type="ECO:0000313" key="7">
    <source>
        <dbReference type="EMBL" id="MBC5679753.1"/>
    </source>
</evidence>